<reference evidence="3" key="1">
    <citation type="submission" date="2016-10" db="EMBL/GenBank/DDBJ databases">
        <authorList>
            <person name="Benchimol M."/>
            <person name="Almeida L.G."/>
            <person name="Vasconcelos A.T."/>
            <person name="Perreira-Neves A."/>
            <person name="Rosa I.A."/>
            <person name="Tasca T."/>
            <person name="Bogo M.R."/>
            <person name="de Souza W."/>
        </authorList>
    </citation>
    <scope>NUCLEOTIDE SEQUENCE [LARGE SCALE GENOMIC DNA]</scope>
    <source>
        <strain evidence="3">K</strain>
    </source>
</reference>
<feature type="transmembrane region" description="Helical" evidence="2">
    <location>
        <begin position="227"/>
        <end position="252"/>
    </location>
</feature>
<feature type="transmembrane region" description="Helical" evidence="2">
    <location>
        <begin position="497"/>
        <end position="518"/>
    </location>
</feature>
<name>A0A1J4J9R4_9EUKA</name>
<keyword evidence="2" id="KW-0812">Transmembrane</keyword>
<proteinExistence type="predicted"/>
<feature type="transmembrane region" description="Helical" evidence="2">
    <location>
        <begin position="87"/>
        <end position="108"/>
    </location>
</feature>
<feature type="transmembrane region" description="Helical" evidence="2">
    <location>
        <begin position="197"/>
        <end position="221"/>
    </location>
</feature>
<gene>
    <name evidence="3" type="ORF">TRFO_37926</name>
</gene>
<keyword evidence="1" id="KW-0175">Coiled coil</keyword>
<feature type="transmembrane region" description="Helical" evidence="2">
    <location>
        <begin position="58"/>
        <end position="80"/>
    </location>
</feature>
<accession>A0A1J4J9R4</accession>
<keyword evidence="2" id="KW-1133">Transmembrane helix</keyword>
<keyword evidence="4" id="KW-1185">Reference proteome</keyword>
<feature type="transmembrane region" description="Helical" evidence="2">
    <location>
        <begin position="114"/>
        <end position="133"/>
    </location>
</feature>
<dbReference type="OrthoDB" id="10642549at2759"/>
<sequence>MSISSTVVSFFSYFQNIGCTITLPSLDIPPEMMKILNAVRNFLATIQDLFPQLPQFDIRAQLIIIAVAIPLVLDIVFVWFVQKLSSILLHIFDIICIAGFAFCLANGVLGGFTAYTYALVPVTGLYILVRIIYKSCKSKSGTFGLVQIANCVCGHFLYGILPNIQNELSINDLNKIIGSYSEVVQIKEKKASACGTFTFFIISAICIVITLFCEGIGFELGNYLSPIFLRALESLAIIFAFLFMLIFFLRLFACGRRIILWFKQFCKRWGLRLLMLALDLLYIPILTLLVSNVMVTKSNSCPVGQYLYVVPSSSNKLISAFLNRKSVCVPCNYSYSSLTYTECREACSGKQEYRLQDDPSLRFYEDVFRANISFILYTVFVVMFGIPILWYSIIQRNKTYAYCVNVYGTCPSDKWLRLVNRMKTTGIFLFVNYKFNSSAWSVFYLFVKFSVMIITTIAGRIYSTLTYVLPVFYLIVFILICKVRPYLYQFNNILDGILYLTQILFSLVPVLAVFGITIPDSASVPLSIIITVVPVVSIIFLLFCKRKHVDFEHDPTFVQVLDEEEEEALEKKRAKAKRRKRREIHEMKERIQLAKTRTRSKGSFMSSQSQFSSSSSFDPFVIDQNLTTIPEEVSSAEEIEADEEVLDNFLTQLDANENICLIPEDEYEVKPGDLDCMKDCIASRCTKKGYNKVEPIDGGTFIVNKRVLANRMTSMYEMLDIVVDGATIEFLTKALNLGIMLAVAAFGWYFGAITLSDDYLVCHHY</sequence>
<feature type="coiled-coil region" evidence="1">
    <location>
        <begin position="561"/>
        <end position="597"/>
    </location>
</feature>
<dbReference type="AlphaFoldDB" id="A0A1J4J9R4"/>
<feature type="transmembrane region" description="Helical" evidence="2">
    <location>
        <begin position="734"/>
        <end position="751"/>
    </location>
</feature>
<feature type="transmembrane region" description="Helical" evidence="2">
    <location>
        <begin position="273"/>
        <end position="295"/>
    </location>
</feature>
<feature type="transmembrane region" description="Helical" evidence="2">
    <location>
        <begin position="372"/>
        <end position="391"/>
    </location>
</feature>
<evidence type="ECO:0000313" key="4">
    <source>
        <dbReference type="Proteomes" id="UP000179807"/>
    </source>
</evidence>
<dbReference type="PANTHER" id="PTHR34993:SF1">
    <property type="entry name" value="TRANSMEMBRANE PROTEIN"/>
    <property type="match status" value="1"/>
</dbReference>
<evidence type="ECO:0000256" key="2">
    <source>
        <dbReference type="SAM" id="Phobius"/>
    </source>
</evidence>
<evidence type="ECO:0000313" key="3">
    <source>
        <dbReference type="EMBL" id="OHS95934.1"/>
    </source>
</evidence>
<organism evidence="3 4">
    <name type="scientific">Tritrichomonas foetus</name>
    <dbReference type="NCBI Taxonomy" id="1144522"/>
    <lineage>
        <taxon>Eukaryota</taxon>
        <taxon>Metamonada</taxon>
        <taxon>Parabasalia</taxon>
        <taxon>Tritrichomonadida</taxon>
        <taxon>Tritrichomonadidae</taxon>
        <taxon>Tritrichomonas</taxon>
    </lineage>
</organism>
<dbReference type="Proteomes" id="UP000179807">
    <property type="component" value="Unassembled WGS sequence"/>
</dbReference>
<dbReference type="RefSeq" id="XP_068349071.1">
    <property type="nucleotide sequence ID" value="XM_068511724.1"/>
</dbReference>
<feature type="transmembrane region" description="Helical" evidence="2">
    <location>
        <begin position="467"/>
        <end position="485"/>
    </location>
</feature>
<evidence type="ECO:0000256" key="1">
    <source>
        <dbReference type="SAM" id="Coils"/>
    </source>
</evidence>
<dbReference type="GeneID" id="94846428"/>
<dbReference type="VEuPathDB" id="TrichDB:TRFO_37926"/>
<dbReference type="PANTHER" id="PTHR34993">
    <property type="entry name" value="TRANSMEMBRANE PROTEIN"/>
    <property type="match status" value="1"/>
</dbReference>
<dbReference type="EMBL" id="MLAK01001211">
    <property type="protein sequence ID" value="OHS95934.1"/>
    <property type="molecule type" value="Genomic_DNA"/>
</dbReference>
<keyword evidence="2" id="KW-0472">Membrane</keyword>
<comment type="caution">
    <text evidence="3">The sequence shown here is derived from an EMBL/GenBank/DDBJ whole genome shotgun (WGS) entry which is preliminary data.</text>
</comment>
<feature type="transmembrane region" description="Helical" evidence="2">
    <location>
        <begin position="524"/>
        <end position="544"/>
    </location>
</feature>
<protein>
    <submittedName>
        <fullName evidence="3">Uncharacterized protein</fullName>
    </submittedName>
</protein>